<sequence length="522" mass="58225">MADEEQQLDKVVGKRERKIHFAIEQPAEEPDLRSVGRLVVVPPHLRDRHGERYNRHPRQFGKYRLSLCLIPLGFLGIIGVAYLTAIPESHKQNGTRSSTPLATSTNATTLVVSPGRPLPRYRYVARPGMFDAPRPVFQVTTVPPDNGTTTSDIASVSRAAHVPRKSIWCFFDARDFTYTVNNLPLELCTAVVFCCVDLSPGGDSISVLAADEERYNAIAERRKAYPWVRLFVGVGGPRAMADGFRALTSSDVTNMTVVRLCRSLHKFSERMGGEGVLFHSPYETDGCLSPVHRGERFCEGYTFHLLARRATGRAATLKSSDPNLNECLGAFDIEVSVVIPEDAIDDRAFFKYEAFYRMLKNVVVWAHVPNMTHVTCGFDGGSFEPWFEWLKRKPMSVATKSLLSVSLAPLGYPMPLAKAGRSCFHKQSALRPQKVPFGQVCLKVTHMTPEEPLPTTSCHVFHDERDCFVMFSSKALTVIGNVVNKHFQNGLAVVDLNYDDYLGVCGERHRLLNALYNIVDAS</sequence>
<proteinExistence type="predicted"/>
<dbReference type="Proteomes" id="UP000821845">
    <property type="component" value="Chromosome 7"/>
</dbReference>
<evidence type="ECO:0000313" key="2">
    <source>
        <dbReference type="Proteomes" id="UP000821845"/>
    </source>
</evidence>
<reference evidence="1" key="1">
    <citation type="submission" date="2020-05" db="EMBL/GenBank/DDBJ databases">
        <title>Large-scale comparative analyses of tick genomes elucidate their genetic diversity and vector capacities.</title>
        <authorList>
            <person name="Jia N."/>
            <person name="Wang J."/>
            <person name="Shi W."/>
            <person name="Du L."/>
            <person name="Sun Y."/>
            <person name="Zhan W."/>
            <person name="Jiang J."/>
            <person name="Wang Q."/>
            <person name="Zhang B."/>
            <person name="Ji P."/>
            <person name="Sakyi L.B."/>
            <person name="Cui X."/>
            <person name="Yuan T."/>
            <person name="Jiang B."/>
            <person name="Yang W."/>
            <person name="Lam T.T.-Y."/>
            <person name="Chang Q."/>
            <person name="Ding S."/>
            <person name="Wang X."/>
            <person name="Zhu J."/>
            <person name="Ruan X."/>
            <person name="Zhao L."/>
            <person name="Wei J."/>
            <person name="Que T."/>
            <person name="Du C."/>
            <person name="Cheng J."/>
            <person name="Dai P."/>
            <person name="Han X."/>
            <person name="Huang E."/>
            <person name="Gao Y."/>
            <person name="Liu J."/>
            <person name="Shao H."/>
            <person name="Ye R."/>
            <person name="Li L."/>
            <person name="Wei W."/>
            <person name="Wang X."/>
            <person name="Wang C."/>
            <person name="Yang T."/>
            <person name="Huo Q."/>
            <person name="Li W."/>
            <person name="Guo W."/>
            <person name="Chen H."/>
            <person name="Zhou L."/>
            <person name="Ni X."/>
            <person name="Tian J."/>
            <person name="Zhou Y."/>
            <person name="Sheng Y."/>
            <person name="Liu T."/>
            <person name="Pan Y."/>
            <person name="Xia L."/>
            <person name="Li J."/>
            <person name="Zhao F."/>
            <person name="Cao W."/>
        </authorList>
    </citation>
    <scope>NUCLEOTIDE SEQUENCE</scope>
    <source>
        <strain evidence="1">Hyas-2018</strain>
    </source>
</reference>
<dbReference type="EMBL" id="CM023487">
    <property type="protein sequence ID" value="KAH6926970.1"/>
    <property type="molecule type" value="Genomic_DNA"/>
</dbReference>
<accession>A0ACB7RX53</accession>
<protein>
    <submittedName>
        <fullName evidence="1">Uncharacterized protein</fullName>
    </submittedName>
</protein>
<keyword evidence="2" id="KW-1185">Reference proteome</keyword>
<evidence type="ECO:0000313" key="1">
    <source>
        <dbReference type="EMBL" id="KAH6926970.1"/>
    </source>
</evidence>
<name>A0ACB7RX53_HYAAI</name>
<gene>
    <name evidence="1" type="ORF">HPB50_024345</name>
</gene>
<comment type="caution">
    <text evidence="1">The sequence shown here is derived from an EMBL/GenBank/DDBJ whole genome shotgun (WGS) entry which is preliminary data.</text>
</comment>
<organism evidence="1 2">
    <name type="scientific">Hyalomma asiaticum</name>
    <name type="common">Tick</name>
    <dbReference type="NCBI Taxonomy" id="266040"/>
    <lineage>
        <taxon>Eukaryota</taxon>
        <taxon>Metazoa</taxon>
        <taxon>Ecdysozoa</taxon>
        <taxon>Arthropoda</taxon>
        <taxon>Chelicerata</taxon>
        <taxon>Arachnida</taxon>
        <taxon>Acari</taxon>
        <taxon>Parasitiformes</taxon>
        <taxon>Ixodida</taxon>
        <taxon>Ixodoidea</taxon>
        <taxon>Ixodidae</taxon>
        <taxon>Hyalomminae</taxon>
        <taxon>Hyalomma</taxon>
    </lineage>
</organism>